<dbReference type="PANTHER" id="PTHR36206:SF12">
    <property type="entry name" value="ASPERCRYPTIN BIOSYNTHESIS CLUSTER-SPECIFIC TRANSCRIPTION REGULATOR ATNN-RELATED"/>
    <property type="match status" value="1"/>
</dbReference>
<keyword evidence="1" id="KW-0479">Metal-binding</keyword>
<proteinExistence type="predicted"/>
<accession>A0A0D1YNI2</accession>
<protein>
    <submittedName>
        <fullName evidence="7">Uncharacterized protein</fullName>
    </submittedName>
</protein>
<evidence type="ECO:0000256" key="6">
    <source>
        <dbReference type="ARBA" id="ARBA00023242"/>
    </source>
</evidence>
<evidence type="ECO:0000256" key="4">
    <source>
        <dbReference type="ARBA" id="ARBA00023125"/>
    </source>
</evidence>
<evidence type="ECO:0000313" key="8">
    <source>
        <dbReference type="Proteomes" id="UP000053259"/>
    </source>
</evidence>
<evidence type="ECO:0000256" key="5">
    <source>
        <dbReference type="ARBA" id="ARBA00023163"/>
    </source>
</evidence>
<dbReference type="STRING" id="253628.A0A0D1YNI2"/>
<dbReference type="GeneID" id="27314400"/>
<keyword evidence="2" id="KW-0862">Zinc</keyword>
<evidence type="ECO:0000313" key="7">
    <source>
        <dbReference type="EMBL" id="KIW02277.1"/>
    </source>
</evidence>
<dbReference type="EMBL" id="KN847550">
    <property type="protein sequence ID" value="KIW02277.1"/>
    <property type="molecule type" value="Genomic_DNA"/>
</dbReference>
<sequence length="452" mass="51896">MSSDGLEFFHKNLAVKFDGQFDSEFWSKLVMQLSHSEPSIRHAVSAISLIHRDVESSMRSPSGYVNADPKIQREWRAATQYLAARISSRPDSNLVPLVCCLLFTCMEFLKGNVNLALLHIKSGFRILENIREANESIQVTQGRPSRTEEDDIQKHVIPMFSRLNSLCTLFGLVTPPMYSLESKDEIPHRDIRDSREHLFEILDPAIRFVRLIAQKAAMLEVQMDDCVEQIKLQKRLDRWRNQLDDLQFRMKEAGQPIKECAVNVLLVQYKVIYIWLRVCITIEESATDAYIAEFEEIVHLASEIASYGMEEQGPQALSFDMQLIGPLYYVAVKCRHSGLRRKALELLRLAPRREGLWNAHHAYVTARRIIELEEAQLDTKGLPYESVRLYGVHLPAENSRIYDVGELPADFRTFDIDIVPSPACPGAIQVEFRTKPWGPLGQWHTFKESLNL</sequence>
<dbReference type="InterPro" id="IPR052360">
    <property type="entry name" value="Transcr_Regulatory_Proteins"/>
</dbReference>
<dbReference type="InParanoid" id="A0A0D1YNI2"/>
<evidence type="ECO:0000256" key="2">
    <source>
        <dbReference type="ARBA" id="ARBA00022833"/>
    </source>
</evidence>
<gene>
    <name evidence="7" type="ORF">PV09_06427</name>
</gene>
<organism evidence="7 8">
    <name type="scientific">Verruconis gallopava</name>
    <dbReference type="NCBI Taxonomy" id="253628"/>
    <lineage>
        <taxon>Eukaryota</taxon>
        <taxon>Fungi</taxon>
        <taxon>Dikarya</taxon>
        <taxon>Ascomycota</taxon>
        <taxon>Pezizomycotina</taxon>
        <taxon>Dothideomycetes</taxon>
        <taxon>Pleosporomycetidae</taxon>
        <taxon>Venturiales</taxon>
        <taxon>Sympoventuriaceae</taxon>
        <taxon>Verruconis</taxon>
    </lineage>
</organism>
<keyword evidence="6" id="KW-0539">Nucleus</keyword>
<dbReference type="OrthoDB" id="2593732at2759"/>
<dbReference type="RefSeq" id="XP_016212146.1">
    <property type="nucleotide sequence ID" value="XM_016360064.1"/>
</dbReference>
<dbReference type="GO" id="GO:0046872">
    <property type="term" value="F:metal ion binding"/>
    <property type="evidence" value="ECO:0007669"/>
    <property type="project" value="UniProtKB-KW"/>
</dbReference>
<evidence type="ECO:0000256" key="3">
    <source>
        <dbReference type="ARBA" id="ARBA00023015"/>
    </source>
</evidence>
<dbReference type="HOGENOM" id="CLU_011409_12_2_1"/>
<keyword evidence="8" id="KW-1185">Reference proteome</keyword>
<keyword evidence="5" id="KW-0804">Transcription</keyword>
<evidence type="ECO:0000256" key="1">
    <source>
        <dbReference type="ARBA" id="ARBA00022723"/>
    </source>
</evidence>
<dbReference type="AlphaFoldDB" id="A0A0D1YNI2"/>
<dbReference type="Proteomes" id="UP000053259">
    <property type="component" value="Unassembled WGS sequence"/>
</dbReference>
<keyword evidence="4" id="KW-0238">DNA-binding</keyword>
<name>A0A0D1YNI2_9PEZI</name>
<keyword evidence="3" id="KW-0805">Transcription regulation</keyword>
<dbReference type="VEuPathDB" id="FungiDB:PV09_06427"/>
<dbReference type="PANTHER" id="PTHR36206">
    <property type="entry name" value="ASPERCRYPTIN BIOSYNTHESIS CLUSTER-SPECIFIC TRANSCRIPTION REGULATOR ATNN-RELATED"/>
    <property type="match status" value="1"/>
</dbReference>
<dbReference type="GO" id="GO:0003677">
    <property type="term" value="F:DNA binding"/>
    <property type="evidence" value="ECO:0007669"/>
    <property type="project" value="UniProtKB-KW"/>
</dbReference>
<reference evidence="7 8" key="1">
    <citation type="submission" date="2015-01" db="EMBL/GenBank/DDBJ databases">
        <title>The Genome Sequence of Ochroconis gallopava CBS43764.</title>
        <authorList>
            <consortium name="The Broad Institute Genomics Platform"/>
            <person name="Cuomo C."/>
            <person name="de Hoog S."/>
            <person name="Gorbushina A."/>
            <person name="Stielow B."/>
            <person name="Teixiera M."/>
            <person name="Abouelleil A."/>
            <person name="Chapman S.B."/>
            <person name="Priest M."/>
            <person name="Young S.K."/>
            <person name="Wortman J."/>
            <person name="Nusbaum C."/>
            <person name="Birren B."/>
        </authorList>
    </citation>
    <scope>NUCLEOTIDE SEQUENCE [LARGE SCALE GENOMIC DNA]</scope>
    <source>
        <strain evidence="7 8">CBS 43764</strain>
    </source>
</reference>